<evidence type="ECO:0000313" key="2">
    <source>
        <dbReference type="Proteomes" id="UP000825598"/>
    </source>
</evidence>
<reference evidence="1" key="1">
    <citation type="submission" date="2021-07" db="EMBL/GenBank/DDBJ databases">
        <title>Complete Genome Sequences of Mycobacterium farcinogenes Isolated from Clinical Specimens from Patients in Thailand.</title>
        <authorList>
            <person name="Sodsai P."/>
        </authorList>
    </citation>
    <scope>NUCLEOTIDE SEQUENCE</scope>
    <source>
        <strain evidence="1">BKK/CU-MFGFA-001</strain>
    </source>
</reference>
<keyword evidence="1" id="KW-0614">Plasmid</keyword>
<organism evidence="1 2">
    <name type="scientific">Mycolicibacterium farcinogenes</name>
    <name type="common">Mycobacterium farcinogenes</name>
    <dbReference type="NCBI Taxonomy" id="1802"/>
    <lineage>
        <taxon>Bacteria</taxon>
        <taxon>Bacillati</taxon>
        <taxon>Actinomycetota</taxon>
        <taxon>Actinomycetes</taxon>
        <taxon>Mycobacteriales</taxon>
        <taxon>Mycobacteriaceae</taxon>
        <taxon>Mycolicibacterium</taxon>
    </lineage>
</organism>
<name>A0ACD1FQU6_MYCFR</name>
<keyword evidence="2" id="KW-1185">Reference proteome</keyword>
<geneLocation type="plasmid" evidence="1 2">
    <name>unnamed1</name>
</geneLocation>
<proteinExistence type="predicted"/>
<sequence length="61" mass="6764">MTVAGLPTISLLSVEDGWISNLHRPSDTVANVNWTTVQHAVELTTHIAQSWATEHRTERIA</sequence>
<accession>A0ACD1FQU6</accession>
<protein>
    <submittedName>
        <fullName evidence="1">Uncharacterized protein</fullName>
    </submittedName>
</protein>
<dbReference type="Proteomes" id="UP000825598">
    <property type="component" value="Plasmid unnamed1"/>
</dbReference>
<gene>
    <name evidence="1" type="ORF">K6L26_30435</name>
</gene>
<evidence type="ECO:0000313" key="1">
    <source>
        <dbReference type="EMBL" id="QZH69453.1"/>
    </source>
</evidence>
<dbReference type="EMBL" id="CP081674">
    <property type="protein sequence ID" value="QZH69453.1"/>
    <property type="molecule type" value="Genomic_DNA"/>
</dbReference>